<protein>
    <submittedName>
        <fullName evidence="3">Uncharacterized protein</fullName>
    </submittedName>
</protein>
<keyword evidence="2" id="KW-0235">DNA replication</keyword>
<comment type="caution">
    <text evidence="3">The sequence shown here is derived from an EMBL/GenBank/DDBJ whole genome shotgun (WGS) entry which is preliminary data.</text>
</comment>
<organism evidence="3 4">
    <name type="scientific">Prorocentrum cordatum</name>
    <dbReference type="NCBI Taxonomy" id="2364126"/>
    <lineage>
        <taxon>Eukaryota</taxon>
        <taxon>Sar</taxon>
        <taxon>Alveolata</taxon>
        <taxon>Dinophyceae</taxon>
        <taxon>Prorocentrales</taxon>
        <taxon>Prorocentraceae</taxon>
        <taxon>Prorocentrum</taxon>
    </lineage>
</organism>
<name>A0ABN9S970_9DINO</name>
<dbReference type="PANTHER" id="PTHR10416:SF0">
    <property type="entry name" value="DNA POLYMERASE DELTA SUBUNIT 2"/>
    <property type="match status" value="1"/>
</dbReference>
<sequence>MDLLRGTRLGAPMSALQLSLEALHLAPTAPDSIPSQPFVDGDPFVIDKIPHVLFSGGHDKAEHLFRGHPSGDSGTTCICVPAFNRQPAVVFVNLRDPRDVRVHELGDVTMQDAC</sequence>
<dbReference type="InterPro" id="IPR024826">
    <property type="entry name" value="DNA_pol_delta/II_ssu"/>
</dbReference>
<gene>
    <name evidence="3" type="ORF">PCOR1329_LOCUS27598</name>
</gene>
<evidence type="ECO:0000256" key="2">
    <source>
        <dbReference type="ARBA" id="ARBA00022705"/>
    </source>
</evidence>
<dbReference type="PANTHER" id="PTHR10416">
    <property type="entry name" value="DNA POLYMERASE DELTA SUBUNIT 2"/>
    <property type="match status" value="1"/>
</dbReference>
<dbReference type="Proteomes" id="UP001189429">
    <property type="component" value="Unassembled WGS sequence"/>
</dbReference>
<keyword evidence="4" id="KW-1185">Reference proteome</keyword>
<evidence type="ECO:0000313" key="3">
    <source>
        <dbReference type="EMBL" id="CAK0828362.1"/>
    </source>
</evidence>
<comment type="similarity">
    <text evidence="1">Belongs to the DNA polymerase delta/II small subunit family.</text>
</comment>
<evidence type="ECO:0000313" key="4">
    <source>
        <dbReference type="Proteomes" id="UP001189429"/>
    </source>
</evidence>
<reference evidence="3" key="1">
    <citation type="submission" date="2023-10" db="EMBL/GenBank/DDBJ databases">
        <authorList>
            <person name="Chen Y."/>
            <person name="Shah S."/>
            <person name="Dougan E. K."/>
            <person name="Thang M."/>
            <person name="Chan C."/>
        </authorList>
    </citation>
    <scope>NUCLEOTIDE SEQUENCE [LARGE SCALE GENOMIC DNA]</scope>
</reference>
<dbReference type="Gene3D" id="3.60.21.50">
    <property type="match status" value="1"/>
</dbReference>
<proteinExistence type="inferred from homology"/>
<dbReference type="EMBL" id="CAUYUJ010010003">
    <property type="protein sequence ID" value="CAK0828362.1"/>
    <property type="molecule type" value="Genomic_DNA"/>
</dbReference>
<evidence type="ECO:0000256" key="1">
    <source>
        <dbReference type="ARBA" id="ARBA00006035"/>
    </source>
</evidence>
<accession>A0ABN9S970</accession>